<gene>
    <name evidence="7" type="ORF">g.5548</name>
</gene>
<feature type="non-terminal residue" evidence="7">
    <location>
        <position position="1"/>
    </location>
</feature>
<dbReference type="EMBL" id="GECU01004273">
    <property type="protein sequence ID" value="JAT03434.1"/>
    <property type="molecule type" value="Transcribed_RNA"/>
</dbReference>
<dbReference type="AlphaFoldDB" id="A0A1B6JX15"/>
<dbReference type="PANTHER" id="PTHR42854">
    <property type="entry name" value="EUKARYOTIC TRANSLATION INITIATION FACTOR 2 SUBUNIT 3 FAMILY MEMBER"/>
    <property type="match status" value="1"/>
</dbReference>
<dbReference type="SUPFAM" id="SSF50447">
    <property type="entry name" value="Translation proteins"/>
    <property type="match status" value="1"/>
</dbReference>
<dbReference type="SUPFAM" id="SSF50465">
    <property type="entry name" value="EF-Tu/eEF-1alpha/eIF2-gamma C-terminal domain"/>
    <property type="match status" value="1"/>
</dbReference>
<dbReference type="Gene3D" id="2.40.30.10">
    <property type="entry name" value="Translation factors"/>
    <property type="match status" value="2"/>
</dbReference>
<dbReference type="InterPro" id="IPR009000">
    <property type="entry name" value="Transl_B-barrel_sf"/>
</dbReference>
<reference evidence="7" key="1">
    <citation type="submission" date="2015-11" db="EMBL/GenBank/DDBJ databases">
        <title>De novo transcriptome assembly of four potential Pierce s Disease insect vectors from Arizona vineyards.</title>
        <authorList>
            <person name="Tassone E.E."/>
        </authorList>
    </citation>
    <scope>NUCLEOTIDE SEQUENCE</scope>
</reference>
<dbReference type="PANTHER" id="PTHR42854:SF3">
    <property type="entry name" value="EUKARYOTIC TRANSLATION INITIATION FACTOR 2 SUBUNIT 3-RELATED"/>
    <property type="match status" value="1"/>
</dbReference>
<keyword evidence="4" id="KW-0648">Protein biosynthesis</keyword>
<dbReference type="CDD" id="cd15490">
    <property type="entry name" value="eIF2_gamma_III"/>
    <property type="match status" value="1"/>
</dbReference>
<evidence type="ECO:0000256" key="1">
    <source>
        <dbReference type="ARBA" id="ARBA00004496"/>
    </source>
</evidence>
<evidence type="ECO:0000256" key="3">
    <source>
        <dbReference type="ARBA" id="ARBA00022741"/>
    </source>
</evidence>
<keyword evidence="2" id="KW-0396">Initiation factor</keyword>
<keyword evidence="5" id="KW-0342">GTP-binding</keyword>
<sequence>VRPGLVSKEDGRLICTPFFATVTSLKAEKTSLEEAAPGGLIGVGTTMDPYFCKSDRLVGMVMGLEGTLPPVYHTIRVTYELFQKTVSHTREDLHMDEHILLNIGSTTTGSKIREISGGEVKFELIKPCCCDVGDRISISRRIKNNWRLIGFGRIIEGE</sequence>
<dbReference type="GO" id="GO:0003743">
    <property type="term" value="F:translation initiation factor activity"/>
    <property type="evidence" value="ECO:0007669"/>
    <property type="project" value="UniProtKB-KW"/>
</dbReference>
<dbReference type="GO" id="GO:0000049">
    <property type="term" value="F:tRNA binding"/>
    <property type="evidence" value="ECO:0007669"/>
    <property type="project" value="TreeGrafter"/>
</dbReference>
<feature type="domain" description="Initiation factor eIF2 gamma C-terminal" evidence="6">
    <location>
        <begin position="74"/>
        <end position="154"/>
    </location>
</feature>
<dbReference type="InterPro" id="IPR015256">
    <property type="entry name" value="eIF2g_C"/>
</dbReference>
<name>A0A1B6JX15_9HEMI</name>
<organism evidence="7">
    <name type="scientific">Homalodisca liturata</name>
    <dbReference type="NCBI Taxonomy" id="320908"/>
    <lineage>
        <taxon>Eukaryota</taxon>
        <taxon>Metazoa</taxon>
        <taxon>Ecdysozoa</taxon>
        <taxon>Arthropoda</taxon>
        <taxon>Hexapoda</taxon>
        <taxon>Insecta</taxon>
        <taxon>Pterygota</taxon>
        <taxon>Neoptera</taxon>
        <taxon>Paraneoptera</taxon>
        <taxon>Hemiptera</taxon>
        <taxon>Auchenorrhyncha</taxon>
        <taxon>Membracoidea</taxon>
        <taxon>Cicadellidae</taxon>
        <taxon>Cicadellinae</taxon>
        <taxon>Proconiini</taxon>
        <taxon>Homalodisca</taxon>
    </lineage>
</organism>
<accession>A0A1B6JX15</accession>
<dbReference type="InterPro" id="IPR050543">
    <property type="entry name" value="eIF2G"/>
</dbReference>
<evidence type="ECO:0000256" key="2">
    <source>
        <dbReference type="ARBA" id="ARBA00022540"/>
    </source>
</evidence>
<dbReference type="Pfam" id="PF09173">
    <property type="entry name" value="eIF2_C"/>
    <property type="match status" value="1"/>
</dbReference>
<dbReference type="GO" id="GO:0001731">
    <property type="term" value="P:formation of translation preinitiation complex"/>
    <property type="evidence" value="ECO:0007669"/>
    <property type="project" value="TreeGrafter"/>
</dbReference>
<feature type="non-terminal residue" evidence="7">
    <location>
        <position position="158"/>
    </location>
</feature>
<evidence type="ECO:0000256" key="5">
    <source>
        <dbReference type="ARBA" id="ARBA00023134"/>
    </source>
</evidence>
<keyword evidence="3" id="KW-0547">Nucleotide-binding</keyword>
<dbReference type="InterPro" id="IPR009001">
    <property type="entry name" value="Transl_elong_EF1A/Init_IF2_C"/>
</dbReference>
<evidence type="ECO:0000256" key="4">
    <source>
        <dbReference type="ARBA" id="ARBA00022917"/>
    </source>
</evidence>
<evidence type="ECO:0000313" key="7">
    <source>
        <dbReference type="EMBL" id="JAT03434.1"/>
    </source>
</evidence>
<dbReference type="GO" id="GO:0005829">
    <property type="term" value="C:cytosol"/>
    <property type="evidence" value="ECO:0007669"/>
    <property type="project" value="TreeGrafter"/>
</dbReference>
<dbReference type="GO" id="GO:0005525">
    <property type="term" value="F:GTP binding"/>
    <property type="evidence" value="ECO:0007669"/>
    <property type="project" value="UniProtKB-KW"/>
</dbReference>
<protein>
    <recommendedName>
        <fullName evidence="6">Initiation factor eIF2 gamma C-terminal domain-containing protein</fullName>
    </recommendedName>
</protein>
<comment type="subcellular location">
    <subcellularLocation>
        <location evidence="1">Cytoplasm</location>
    </subcellularLocation>
</comment>
<proteinExistence type="predicted"/>
<evidence type="ECO:0000259" key="6">
    <source>
        <dbReference type="Pfam" id="PF09173"/>
    </source>
</evidence>